<keyword evidence="3" id="KW-0560">Oxidoreductase</keyword>
<dbReference type="InterPro" id="IPR002734">
    <property type="entry name" value="RibDG_C"/>
</dbReference>
<organism evidence="5 6">
    <name type="scientific">Deminuibacter soli</name>
    <dbReference type="NCBI Taxonomy" id="2291815"/>
    <lineage>
        <taxon>Bacteria</taxon>
        <taxon>Pseudomonadati</taxon>
        <taxon>Bacteroidota</taxon>
        <taxon>Chitinophagia</taxon>
        <taxon>Chitinophagales</taxon>
        <taxon>Chitinophagaceae</taxon>
        <taxon>Deminuibacter</taxon>
    </lineage>
</organism>
<dbReference type="Gene3D" id="3.40.430.10">
    <property type="entry name" value="Dihydrofolate Reductase, subunit A"/>
    <property type="match status" value="1"/>
</dbReference>
<dbReference type="GO" id="GO:0008703">
    <property type="term" value="F:5-amino-6-(5-phosphoribosylamino)uracil reductase activity"/>
    <property type="evidence" value="ECO:0007669"/>
    <property type="project" value="InterPro"/>
</dbReference>
<keyword evidence="6" id="KW-1185">Reference proteome</keyword>
<reference evidence="5 6" key="1">
    <citation type="submission" date="2018-08" db="EMBL/GenBank/DDBJ databases">
        <title>Chitinophagaceae sp. K23C18032701, a novel bacterium isolated from forest soil.</title>
        <authorList>
            <person name="Wang C."/>
        </authorList>
    </citation>
    <scope>NUCLEOTIDE SEQUENCE [LARGE SCALE GENOMIC DNA]</scope>
    <source>
        <strain evidence="5 6">K23C18032701</strain>
    </source>
</reference>
<keyword evidence="2" id="KW-0521">NADP</keyword>
<dbReference type="Pfam" id="PF01872">
    <property type="entry name" value="RibD_C"/>
    <property type="match status" value="1"/>
</dbReference>
<comment type="pathway">
    <text evidence="1">Cofactor biosynthesis; riboflavin biosynthesis.</text>
</comment>
<protein>
    <submittedName>
        <fullName evidence="5">Deaminase</fullName>
    </submittedName>
</protein>
<gene>
    <name evidence="5" type="ORF">DXN05_09665</name>
</gene>
<evidence type="ECO:0000256" key="2">
    <source>
        <dbReference type="ARBA" id="ARBA00022857"/>
    </source>
</evidence>
<evidence type="ECO:0000259" key="4">
    <source>
        <dbReference type="Pfam" id="PF01872"/>
    </source>
</evidence>
<dbReference type="SUPFAM" id="SSF53597">
    <property type="entry name" value="Dihydrofolate reductase-like"/>
    <property type="match status" value="1"/>
</dbReference>
<dbReference type="AlphaFoldDB" id="A0A3E1NM87"/>
<dbReference type="GO" id="GO:0009231">
    <property type="term" value="P:riboflavin biosynthetic process"/>
    <property type="evidence" value="ECO:0007669"/>
    <property type="project" value="InterPro"/>
</dbReference>
<dbReference type="RefSeq" id="WP_116847005.1">
    <property type="nucleotide sequence ID" value="NZ_QTJU01000002.1"/>
</dbReference>
<sequence length="226" mass="24974">MKPYVICHMLSSIDGRIQTANWKGMNDQGLYERTGETTEAQAWMCGRTTMQQHFAVPLPDLPEAPADLQKRDHVGNCQSDTCAVVVDQHGKLGWASSTIDGDHIIVVLTEAVSLNYVAYLRSLGISYIFGGKTEINFSNVLEKLNQLFNISRIKLEGGGGINGSMHQAGLIDEYSFVYYPVADGSVSPTSIDTNQKPGISAFTNLTLLHCEVLEGNMVWLRYKVER</sequence>
<evidence type="ECO:0000256" key="1">
    <source>
        <dbReference type="ARBA" id="ARBA00005104"/>
    </source>
</evidence>
<accession>A0A3E1NM87</accession>
<comment type="caution">
    <text evidence="5">The sequence shown here is derived from an EMBL/GenBank/DDBJ whole genome shotgun (WGS) entry which is preliminary data.</text>
</comment>
<dbReference type="PANTHER" id="PTHR38011">
    <property type="entry name" value="DIHYDROFOLATE REDUCTASE FAMILY PROTEIN (AFU_ORTHOLOGUE AFUA_8G06820)"/>
    <property type="match status" value="1"/>
</dbReference>
<evidence type="ECO:0000313" key="5">
    <source>
        <dbReference type="EMBL" id="RFM29021.1"/>
    </source>
</evidence>
<feature type="domain" description="Bacterial bifunctional deaminase-reductase C-terminal" evidence="4">
    <location>
        <begin position="3"/>
        <end position="216"/>
    </location>
</feature>
<dbReference type="InterPro" id="IPR050765">
    <property type="entry name" value="Riboflavin_Biosynth_HTPR"/>
</dbReference>
<dbReference type="InterPro" id="IPR024072">
    <property type="entry name" value="DHFR-like_dom_sf"/>
</dbReference>
<dbReference type="Proteomes" id="UP000261284">
    <property type="component" value="Unassembled WGS sequence"/>
</dbReference>
<dbReference type="PANTHER" id="PTHR38011:SF7">
    <property type="entry name" value="2,5-DIAMINO-6-RIBOSYLAMINO-4(3H)-PYRIMIDINONE 5'-PHOSPHATE REDUCTASE"/>
    <property type="match status" value="1"/>
</dbReference>
<evidence type="ECO:0000256" key="3">
    <source>
        <dbReference type="ARBA" id="ARBA00023002"/>
    </source>
</evidence>
<dbReference type="OrthoDB" id="9800865at2"/>
<evidence type="ECO:0000313" key="6">
    <source>
        <dbReference type="Proteomes" id="UP000261284"/>
    </source>
</evidence>
<proteinExistence type="predicted"/>
<dbReference type="EMBL" id="QTJU01000002">
    <property type="protein sequence ID" value="RFM29021.1"/>
    <property type="molecule type" value="Genomic_DNA"/>
</dbReference>
<name>A0A3E1NM87_9BACT</name>